<evidence type="ECO:0000313" key="1">
    <source>
        <dbReference type="EMBL" id="MBB5255118.1"/>
    </source>
</evidence>
<reference evidence="1 2" key="1">
    <citation type="submission" date="2020-08" db="EMBL/GenBank/DDBJ databases">
        <title>Genomic Encyclopedia of Type Strains, Phase IV (KMG-IV): sequencing the most valuable type-strain genomes for metagenomic binning, comparative biology and taxonomic classification.</title>
        <authorList>
            <person name="Goeker M."/>
        </authorList>
    </citation>
    <scope>NUCLEOTIDE SEQUENCE [LARGE SCALE GENOMIC DNA]</scope>
    <source>
        <strain evidence="1 2">DSM 12421</strain>
    </source>
</reference>
<evidence type="ECO:0000313" key="2">
    <source>
        <dbReference type="Proteomes" id="UP000582213"/>
    </source>
</evidence>
<name>A0A7J9RVT3_SULOH</name>
<dbReference type="Proteomes" id="UP000582213">
    <property type="component" value="Unassembled WGS sequence"/>
</dbReference>
<accession>A0A7J9RVT3</accession>
<gene>
    <name evidence="1" type="ORF">HNQ62_002893</name>
</gene>
<dbReference type="AlphaFoldDB" id="A0A7J9RVT3"/>
<protein>
    <submittedName>
        <fullName evidence="1">Uncharacterized protein (DUF608 family)</fullName>
    </submittedName>
</protein>
<dbReference type="EMBL" id="JACHFY010000043">
    <property type="protein sequence ID" value="MBB5255118.1"/>
    <property type="molecule type" value="Genomic_DNA"/>
</dbReference>
<sequence>MVSILFISWEAGDKKKKSYINSQILGEFWYDILG</sequence>
<organism evidence="1 2">
    <name type="scientific">Sulfurisphaera ohwakuensis</name>
    <dbReference type="NCBI Taxonomy" id="69656"/>
    <lineage>
        <taxon>Archaea</taxon>
        <taxon>Thermoproteota</taxon>
        <taxon>Thermoprotei</taxon>
        <taxon>Sulfolobales</taxon>
        <taxon>Sulfolobaceae</taxon>
        <taxon>Sulfurisphaera</taxon>
    </lineage>
</organism>
<proteinExistence type="predicted"/>
<comment type="caution">
    <text evidence="1">The sequence shown here is derived from an EMBL/GenBank/DDBJ whole genome shotgun (WGS) entry which is preliminary data.</text>
</comment>